<evidence type="ECO:0000259" key="3">
    <source>
        <dbReference type="PROSITE" id="PS51186"/>
    </source>
</evidence>
<sequence>MLSLEGLDEEDYDWFKALLSVRSKRRFVLVAEQGDRIVGFVIAYKYRENVYVDSLAVHPEYRSLGIGGRLLTALEEIMANKGVERILLSVKDNNLRALDFYLRKGYNIRGLILFMSVKISSLPEKAPEGYRVVWRKTPLRSNPHKYKPTTMWSELTEPVDRMIYKKYRMGEHTLTVYKSGRVRGVSEFSVEDKRLFAEYVALSSYNSLEALKALLKGFRDVGLELGAEELEVPIDSSKQVIIEELASAGFKTQKTEFLLEKELDTSQ</sequence>
<keyword evidence="5" id="KW-1185">Reference proteome</keyword>
<dbReference type="InterPro" id="IPR050832">
    <property type="entry name" value="Bact_Acetyltransf"/>
</dbReference>
<dbReference type="eggNOG" id="arCOG00844">
    <property type="taxonomic scope" value="Archaea"/>
</dbReference>
<dbReference type="CDD" id="cd04301">
    <property type="entry name" value="NAT_SF"/>
    <property type="match status" value="1"/>
</dbReference>
<dbReference type="KEGG" id="thb:N186_07540"/>
<evidence type="ECO:0000256" key="1">
    <source>
        <dbReference type="ARBA" id="ARBA00022679"/>
    </source>
</evidence>
<dbReference type="Pfam" id="PF00583">
    <property type="entry name" value="Acetyltransf_1"/>
    <property type="match status" value="1"/>
</dbReference>
<dbReference type="AlphaFoldDB" id="S5ZMM9"/>
<dbReference type="Gene3D" id="3.40.630.30">
    <property type="match status" value="1"/>
</dbReference>
<feature type="domain" description="N-acetyltransferase" evidence="3">
    <location>
        <begin position="1"/>
        <end position="139"/>
    </location>
</feature>
<dbReference type="InterPro" id="IPR000182">
    <property type="entry name" value="GNAT_dom"/>
</dbReference>
<reference evidence="4 5" key="1">
    <citation type="journal article" date="2013" name="Genome Announc.">
        <title>Complete Genomic Sequence of 'Thermofilum adornatus' Strain 1910bT, a Hyperthermophilic Anaerobic Organotrophic Crenarchaeon.</title>
        <authorList>
            <person name="Dominova I.N."/>
            <person name="Kublanov I.V."/>
            <person name="Podosokorskaya O.A."/>
            <person name="Derbikova K.S."/>
            <person name="Patrushev M.V."/>
            <person name="Toshchakov S.V."/>
        </authorList>
    </citation>
    <scope>NUCLEOTIDE SEQUENCE [LARGE SCALE GENOMIC DNA]</scope>
    <source>
        <strain evidence="5">1910b</strain>
    </source>
</reference>
<dbReference type="PATRIC" id="fig|1365176.7.peg.1489"/>
<protein>
    <recommendedName>
        <fullName evidence="3">N-acetyltransferase domain-containing protein</fullName>
    </recommendedName>
</protein>
<dbReference type="PROSITE" id="PS51186">
    <property type="entry name" value="GNAT"/>
    <property type="match status" value="1"/>
</dbReference>
<evidence type="ECO:0000313" key="5">
    <source>
        <dbReference type="Proteomes" id="UP000015543"/>
    </source>
</evidence>
<dbReference type="InterPro" id="IPR016181">
    <property type="entry name" value="Acyl_CoA_acyltransferase"/>
</dbReference>
<proteinExistence type="predicted"/>
<dbReference type="HOGENOM" id="CLU_1040596_0_0_2"/>
<evidence type="ECO:0000313" key="4">
    <source>
        <dbReference type="EMBL" id="AGT35846.1"/>
    </source>
</evidence>
<dbReference type="SUPFAM" id="SSF55729">
    <property type="entry name" value="Acyl-CoA N-acyltransferases (Nat)"/>
    <property type="match status" value="1"/>
</dbReference>
<accession>S5ZMM9</accession>
<dbReference type="Proteomes" id="UP000015543">
    <property type="component" value="Chromosome"/>
</dbReference>
<gene>
    <name evidence="4" type="ORF">N186_07540</name>
</gene>
<dbReference type="EMBL" id="CP006646">
    <property type="protein sequence ID" value="AGT35846.1"/>
    <property type="molecule type" value="Genomic_DNA"/>
</dbReference>
<name>S5ZMM9_9CREN</name>
<organism evidence="4 5">
    <name type="scientific">Thermofilum adornatum</name>
    <dbReference type="NCBI Taxonomy" id="1365176"/>
    <lineage>
        <taxon>Archaea</taxon>
        <taxon>Thermoproteota</taxon>
        <taxon>Thermoprotei</taxon>
        <taxon>Thermofilales</taxon>
        <taxon>Thermofilaceae</taxon>
        <taxon>Thermofilum</taxon>
    </lineage>
</organism>
<keyword evidence="2" id="KW-0012">Acyltransferase</keyword>
<dbReference type="PANTHER" id="PTHR43877">
    <property type="entry name" value="AMINOALKYLPHOSPHONATE N-ACETYLTRANSFERASE-RELATED-RELATED"/>
    <property type="match status" value="1"/>
</dbReference>
<evidence type="ECO:0000256" key="2">
    <source>
        <dbReference type="ARBA" id="ARBA00023315"/>
    </source>
</evidence>
<dbReference type="GO" id="GO:0016747">
    <property type="term" value="F:acyltransferase activity, transferring groups other than amino-acyl groups"/>
    <property type="evidence" value="ECO:0007669"/>
    <property type="project" value="InterPro"/>
</dbReference>
<keyword evidence="1" id="KW-0808">Transferase</keyword>